<dbReference type="SUPFAM" id="SSF55729">
    <property type="entry name" value="Acyl-CoA N-acyltransferases (Nat)"/>
    <property type="match status" value="1"/>
</dbReference>
<dbReference type="InterPro" id="IPR016181">
    <property type="entry name" value="Acyl_CoA_acyltransferase"/>
</dbReference>
<dbReference type="PROSITE" id="PS51186">
    <property type="entry name" value="GNAT"/>
    <property type="match status" value="1"/>
</dbReference>
<sequence length="248" mass="27964">MATSTIVPAALSSSLRAKTSKATPRDIRLETLDDATPFPVIQQVAETIILALELGSPVWDNMVPKVQAPFDVQVHRAALQHQMALQNPEDGKVYVRAVGTFDDGRERTLGVTIWQKPGHGYHSVRREELARENQEAFEGYDLTFRDAFLGGFQSQRDNLMGNELYWYLSVLVVHPDYQKFRIGSRLLDQGLEELVASNPKPALLEATPAGERLYKSRGFVKEVEFLLCEQYPGMKSLKFPLYRRPADA</sequence>
<organism evidence="2 3">
    <name type="scientific">Naganishia liquefaciens</name>
    <dbReference type="NCBI Taxonomy" id="104408"/>
    <lineage>
        <taxon>Eukaryota</taxon>
        <taxon>Fungi</taxon>
        <taxon>Dikarya</taxon>
        <taxon>Basidiomycota</taxon>
        <taxon>Agaricomycotina</taxon>
        <taxon>Tremellomycetes</taxon>
        <taxon>Filobasidiales</taxon>
        <taxon>Filobasidiaceae</taxon>
        <taxon>Naganishia</taxon>
    </lineage>
</organism>
<reference evidence="2" key="1">
    <citation type="submission" date="2020-07" db="EMBL/GenBank/DDBJ databases">
        <title>Draft Genome Sequence of a Deep-Sea Yeast, Naganishia (Cryptococcus) liquefaciens strain N6.</title>
        <authorList>
            <person name="Han Y.W."/>
            <person name="Kajitani R."/>
            <person name="Morimoto H."/>
            <person name="Parhat M."/>
            <person name="Tsubouchi H."/>
            <person name="Bakenova O."/>
            <person name="Ogata M."/>
            <person name="Argunhan B."/>
            <person name="Aoki R."/>
            <person name="Kajiwara S."/>
            <person name="Itoh T."/>
            <person name="Iwasaki H."/>
        </authorList>
    </citation>
    <scope>NUCLEOTIDE SEQUENCE</scope>
    <source>
        <strain evidence="2">N6</strain>
    </source>
</reference>
<dbReference type="Proteomes" id="UP000620104">
    <property type="component" value="Unassembled WGS sequence"/>
</dbReference>
<comment type="caution">
    <text evidence="2">The sequence shown here is derived from an EMBL/GenBank/DDBJ whole genome shotgun (WGS) entry which is preliminary data.</text>
</comment>
<gene>
    <name evidence="2" type="ORF">NliqN6_1275</name>
</gene>
<dbReference type="CDD" id="cd04301">
    <property type="entry name" value="NAT_SF"/>
    <property type="match status" value="1"/>
</dbReference>
<dbReference type="PANTHER" id="PTHR42791">
    <property type="entry name" value="GNAT FAMILY ACETYLTRANSFERASE"/>
    <property type="match status" value="1"/>
</dbReference>
<evidence type="ECO:0000313" key="2">
    <source>
        <dbReference type="EMBL" id="GHJ84873.1"/>
    </source>
</evidence>
<evidence type="ECO:0000313" key="3">
    <source>
        <dbReference type="Proteomes" id="UP000620104"/>
    </source>
</evidence>
<dbReference type="EMBL" id="BLZA01000009">
    <property type="protein sequence ID" value="GHJ84873.1"/>
    <property type="molecule type" value="Genomic_DNA"/>
</dbReference>
<proteinExistence type="predicted"/>
<dbReference type="InterPro" id="IPR000182">
    <property type="entry name" value="GNAT_dom"/>
</dbReference>
<dbReference type="AlphaFoldDB" id="A0A8H3TQ43"/>
<feature type="domain" description="N-acetyltransferase" evidence="1">
    <location>
        <begin position="93"/>
        <end position="242"/>
    </location>
</feature>
<dbReference type="OrthoDB" id="61113at2759"/>
<dbReference type="InterPro" id="IPR052523">
    <property type="entry name" value="Trichothecene_AcTrans"/>
</dbReference>
<protein>
    <recommendedName>
        <fullName evidence="1">N-acetyltransferase domain-containing protein</fullName>
    </recommendedName>
</protein>
<dbReference type="PANTHER" id="PTHR42791:SF2">
    <property type="entry name" value="N-ACETYLTRANSFERASE DOMAIN-CONTAINING PROTEIN"/>
    <property type="match status" value="1"/>
</dbReference>
<evidence type="ECO:0000259" key="1">
    <source>
        <dbReference type="PROSITE" id="PS51186"/>
    </source>
</evidence>
<name>A0A8H3TQ43_9TREE</name>
<dbReference type="Gene3D" id="3.40.630.30">
    <property type="match status" value="1"/>
</dbReference>
<accession>A0A8H3TQ43</accession>
<dbReference type="GO" id="GO:0016747">
    <property type="term" value="F:acyltransferase activity, transferring groups other than amino-acyl groups"/>
    <property type="evidence" value="ECO:0007669"/>
    <property type="project" value="InterPro"/>
</dbReference>
<keyword evidence="3" id="KW-1185">Reference proteome</keyword>
<dbReference type="Pfam" id="PF13673">
    <property type="entry name" value="Acetyltransf_10"/>
    <property type="match status" value="1"/>
</dbReference>